<dbReference type="InterPro" id="IPR008271">
    <property type="entry name" value="Ser/Thr_kinase_AS"/>
</dbReference>
<dbReference type="Proteomes" id="UP000262825">
    <property type="component" value="Unassembled WGS sequence"/>
</dbReference>
<feature type="binding site" evidence="4">
    <location>
        <position position="146"/>
    </location>
    <ligand>
        <name>ATP</name>
        <dbReference type="ChEBI" id="CHEBI:30616"/>
    </ligand>
</feature>
<evidence type="ECO:0000256" key="5">
    <source>
        <dbReference type="SAM" id="MobiDB-lite"/>
    </source>
</evidence>
<dbReference type="VEuPathDB" id="FungiDB:SCODWIG_02429"/>
<dbReference type="Gene3D" id="1.10.510.10">
    <property type="entry name" value="Transferase(Phosphotransferase) domain 1"/>
    <property type="match status" value="1"/>
</dbReference>
<dbReference type="SUPFAM" id="SSF56112">
    <property type="entry name" value="Protein kinase-like (PK-like)"/>
    <property type="match status" value="1"/>
</dbReference>
<feature type="region of interest" description="Disordered" evidence="5">
    <location>
        <begin position="50"/>
        <end position="73"/>
    </location>
</feature>
<dbReference type="OrthoDB" id="8693905at2759"/>
<dbReference type="FunFam" id="1.10.510.10:FF:000571">
    <property type="entry name" value="Maternal embryonic leucine zipper kinase"/>
    <property type="match status" value="1"/>
</dbReference>
<protein>
    <recommendedName>
        <fullName evidence="1">non-specific serine/threonine protein kinase</fullName>
        <ecNumber evidence="1">2.7.11.1</ecNumber>
    </recommendedName>
</protein>
<dbReference type="GO" id="GO:0005524">
    <property type="term" value="F:ATP binding"/>
    <property type="evidence" value="ECO:0007669"/>
    <property type="project" value="UniProtKB-UniRule"/>
</dbReference>
<sequence length="1126" mass="128240">MMAKPRFRPAYNTNSRENIINMASRSSSTSSIVHGKILSDNNNVINVTPAQGARTSFNSNNSSPNSSSYEVSNDCKNNTDANIVNVNYSKVKKLATTNKNNSGFISSKNRKLKHVEYQLKNKIGHGAYGVVYRAVNKITNKDLAIKVVTFEDDEELLNDHMVEIDLLKNLKHPNIVKYHGFIQKQTKLYILLELCSNGSLRDLIKSNGGPLNESTSINYVKQTLQGLTYLHEQGVIHRDIKAANLLLDNKNVIKLADFGVSTKVTNVAMTCVGSPNWMAPEILLGQGATTKSDIWSVGATVVEILTGDPPFFNLNREAVCYAVMHDVYHIPSKFKLSKSVIQFIAKCFAKNIFERPSAKTLLEDDPWINQTANGNLVKLQKLKKFKEHDEDGIFFKDFGEDGEDFGSPHKEKCSLNNTEGEDTNSPISTAIDSLSINNISTNEDPCMSGSILLQEFKKQQNFSGNTMKCMDKIIKDCEISQITGVVIYLLYSRKDTVIIGLFELFVLAYKSKKTDFLVEFNKSYGMPLLIDYICFLKQIKDEKKDALKWLKLLNNLESICNFPILKDTSAIKLVDIELCDNFEMIKFVIHLSVFLINCNTKIYSELVGNKWLPAVLKNLKKVHDVNDKTSIQIIKDCQYLLYETTQNGISIGENLLREMTHHSSWNHTVLKCLNNLTKVDTNHNNIQALLLASHSLGISESSSATGSNTYNISSYVFQWLTNVILPTIKTKLENLDASNKQLSKSDFKTTRYFIELVYNISHTNQTYKTQLISNIDMPVVCKDFLRIHKNIPQDSITHYSYLIKFVIRLSAELTSEISLKNTQDLLIKYCETAFTFLDEFPESTYTWCAIEVLSNCLPKITNLEFSPTEIILPTSGTKVKKYSINSIVFPLFNDRLLNSQDFENVFKKLNKLLMALTTIQKANDEHQQDKRYSNNFIMNDFFQDDKYIGISSKLSSTNIHGLEADTSNDLNYISPIAQLIVGNPQFVIVVVKILEKFKGSLIIQIDFLKFLKNVFWQYVEYRFTEYTKKEREQSSMVADKSGQNNKKIDYLQIALKAQNKYTSNNFRNSDQNHFFLKARTHNLRDVNDILIKLWENESTRVGYNSILIKQLVKDINKIYNESITFA</sequence>
<dbReference type="EC" id="2.7.11.1" evidence="1"/>
<evidence type="ECO:0000256" key="2">
    <source>
        <dbReference type="ARBA" id="ARBA00022741"/>
    </source>
</evidence>
<dbReference type="InterPro" id="IPR011009">
    <property type="entry name" value="Kinase-like_dom_sf"/>
</dbReference>
<dbReference type="EMBL" id="UFAJ01000416">
    <property type="protein sequence ID" value="SSD60668.1"/>
    <property type="molecule type" value="Genomic_DNA"/>
</dbReference>
<name>A0A376B7M5_9ASCO</name>
<dbReference type="SMART" id="SM00220">
    <property type="entry name" value="S_TKc"/>
    <property type="match status" value="1"/>
</dbReference>
<keyword evidence="2 4" id="KW-0547">Nucleotide-binding</keyword>
<dbReference type="PROSITE" id="PS50011">
    <property type="entry name" value="PROTEIN_KINASE_DOM"/>
    <property type="match status" value="1"/>
</dbReference>
<dbReference type="GO" id="GO:0005737">
    <property type="term" value="C:cytoplasm"/>
    <property type="evidence" value="ECO:0007669"/>
    <property type="project" value="TreeGrafter"/>
</dbReference>
<organism evidence="7 8">
    <name type="scientific">Saccharomycodes ludwigii</name>
    <dbReference type="NCBI Taxonomy" id="36035"/>
    <lineage>
        <taxon>Eukaryota</taxon>
        <taxon>Fungi</taxon>
        <taxon>Dikarya</taxon>
        <taxon>Ascomycota</taxon>
        <taxon>Saccharomycotina</taxon>
        <taxon>Saccharomycetes</taxon>
        <taxon>Saccharomycodales</taxon>
        <taxon>Saccharomycodaceae</taxon>
        <taxon>Saccharomycodes</taxon>
    </lineage>
</organism>
<evidence type="ECO:0000259" key="6">
    <source>
        <dbReference type="PROSITE" id="PS50011"/>
    </source>
</evidence>
<dbReference type="PROSITE" id="PS00107">
    <property type="entry name" value="PROTEIN_KINASE_ATP"/>
    <property type="match status" value="1"/>
</dbReference>
<keyword evidence="3 4" id="KW-0067">ATP-binding</keyword>
<accession>A0A376B7M5</accession>
<dbReference type="InterPro" id="IPR017441">
    <property type="entry name" value="Protein_kinase_ATP_BS"/>
</dbReference>
<evidence type="ECO:0000256" key="3">
    <source>
        <dbReference type="ARBA" id="ARBA00022840"/>
    </source>
</evidence>
<evidence type="ECO:0000256" key="4">
    <source>
        <dbReference type="PROSITE-ProRule" id="PRU10141"/>
    </source>
</evidence>
<gene>
    <name evidence="7" type="ORF">SCODWIG_02429</name>
</gene>
<evidence type="ECO:0000313" key="8">
    <source>
        <dbReference type="Proteomes" id="UP000262825"/>
    </source>
</evidence>
<reference evidence="8" key="1">
    <citation type="submission" date="2018-06" db="EMBL/GenBank/DDBJ databases">
        <authorList>
            <person name="Guldener U."/>
        </authorList>
    </citation>
    <scope>NUCLEOTIDE SEQUENCE [LARGE SCALE GENOMIC DNA]</scope>
    <source>
        <strain evidence="8">UTAD17</strain>
    </source>
</reference>
<dbReference type="PROSITE" id="PS00108">
    <property type="entry name" value="PROTEIN_KINASE_ST"/>
    <property type="match status" value="1"/>
</dbReference>
<evidence type="ECO:0000313" key="7">
    <source>
        <dbReference type="EMBL" id="SSD60668.1"/>
    </source>
</evidence>
<dbReference type="GO" id="GO:0004674">
    <property type="term" value="F:protein serine/threonine kinase activity"/>
    <property type="evidence" value="ECO:0007669"/>
    <property type="project" value="UniProtKB-EC"/>
</dbReference>
<feature type="compositionally biased region" description="Low complexity" evidence="5">
    <location>
        <begin position="56"/>
        <end position="72"/>
    </location>
</feature>
<evidence type="ECO:0000256" key="1">
    <source>
        <dbReference type="ARBA" id="ARBA00012513"/>
    </source>
</evidence>
<dbReference type="InterPro" id="IPR050629">
    <property type="entry name" value="STE20/SPS1-PAK"/>
</dbReference>
<dbReference type="AlphaFoldDB" id="A0A376B7M5"/>
<dbReference type="PANTHER" id="PTHR48012:SF26">
    <property type="entry name" value="SERINE_THREONINE-PROTEIN KINASE DDB_G0283821-RELATED"/>
    <property type="match status" value="1"/>
</dbReference>
<keyword evidence="8" id="KW-1185">Reference proteome</keyword>
<dbReference type="PANTHER" id="PTHR48012">
    <property type="entry name" value="STERILE20-LIKE KINASE, ISOFORM B-RELATED"/>
    <property type="match status" value="1"/>
</dbReference>
<dbReference type="InterPro" id="IPR000719">
    <property type="entry name" value="Prot_kinase_dom"/>
</dbReference>
<dbReference type="Pfam" id="PF00069">
    <property type="entry name" value="Pkinase"/>
    <property type="match status" value="1"/>
</dbReference>
<feature type="domain" description="Protein kinase" evidence="6">
    <location>
        <begin position="117"/>
        <end position="368"/>
    </location>
</feature>
<proteinExistence type="predicted"/>